<reference evidence="2" key="1">
    <citation type="journal article" date="2015" name="Nature">
        <title>Complex archaea that bridge the gap between prokaryotes and eukaryotes.</title>
        <authorList>
            <person name="Spang A."/>
            <person name="Saw J.H."/>
            <person name="Jorgensen S.L."/>
            <person name="Zaremba-Niedzwiedzka K."/>
            <person name="Martijn J."/>
            <person name="Lind A.E."/>
            <person name="van Eijk R."/>
            <person name="Schleper C."/>
            <person name="Guy L."/>
            <person name="Ettema T.J."/>
        </authorList>
    </citation>
    <scope>NUCLEOTIDE SEQUENCE</scope>
</reference>
<feature type="domain" description="BPL/LPL catalytic" evidence="1">
    <location>
        <begin position="31"/>
        <end position="228"/>
    </location>
</feature>
<dbReference type="PROSITE" id="PS51733">
    <property type="entry name" value="BPL_LPL_CATALYTIC"/>
    <property type="match status" value="1"/>
</dbReference>
<name>A0A0F9S4Z7_9ZZZZ</name>
<dbReference type="InterPro" id="IPR045864">
    <property type="entry name" value="aa-tRNA-synth_II/BPL/LPL"/>
</dbReference>
<dbReference type="Pfam" id="PF21948">
    <property type="entry name" value="LplA-B_cat"/>
    <property type="match status" value="1"/>
</dbReference>
<dbReference type="EMBL" id="LAZR01002886">
    <property type="protein sequence ID" value="KKN24393.1"/>
    <property type="molecule type" value="Genomic_DNA"/>
</dbReference>
<sequence>MKAWRSLPLEIRNGYWNMALDEAILNMAINRKSLNTLRFYKWDPSTASIGRNQSLNNEINVNFAEDKGFNIVRRITGGGAVFHDKIREITYSIVCPIKFLENLGAEKVIDQFEIITKGITLGLTLIGLNPEKDIIHCPALLLDGKKFSGNAQIRKKGFLLQHGTILLDLDPELMYSVLKTPENVGKSRMVRSVRAKCIGIKNYLKNLDELELINSLKHGFEKSLGINLEEGSFNDSEMKIAEKLVHNRYSNEKWLTKYE</sequence>
<dbReference type="PANTHER" id="PTHR43679:SF2">
    <property type="entry name" value="OCTANOYL-[GCVH]:PROTEIN N-OCTANOYLTRANSFERASE"/>
    <property type="match status" value="1"/>
</dbReference>
<evidence type="ECO:0000313" key="2">
    <source>
        <dbReference type="EMBL" id="KKN24393.1"/>
    </source>
</evidence>
<organism evidence="2">
    <name type="scientific">marine sediment metagenome</name>
    <dbReference type="NCBI Taxonomy" id="412755"/>
    <lineage>
        <taxon>unclassified sequences</taxon>
        <taxon>metagenomes</taxon>
        <taxon>ecological metagenomes</taxon>
    </lineage>
</organism>
<dbReference type="InterPro" id="IPR004143">
    <property type="entry name" value="BPL_LPL_catalytic"/>
</dbReference>
<dbReference type="SUPFAM" id="SSF55681">
    <property type="entry name" value="Class II aaRS and biotin synthetases"/>
    <property type="match status" value="1"/>
</dbReference>
<dbReference type="CDD" id="cd16443">
    <property type="entry name" value="LplA"/>
    <property type="match status" value="1"/>
</dbReference>
<comment type="caution">
    <text evidence="2">The sequence shown here is derived from an EMBL/GenBank/DDBJ whole genome shotgun (WGS) entry which is preliminary data.</text>
</comment>
<dbReference type="AlphaFoldDB" id="A0A0F9S4Z7"/>
<gene>
    <name evidence="2" type="ORF">LCGC14_0895400</name>
</gene>
<dbReference type="Gene3D" id="3.30.930.10">
    <property type="entry name" value="Bira Bifunctional Protein, Domain 2"/>
    <property type="match status" value="1"/>
</dbReference>
<dbReference type="InterPro" id="IPR050664">
    <property type="entry name" value="Octanoyltrans_LipM/LipL"/>
</dbReference>
<accession>A0A0F9S4Z7</accession>
<protein>
    <recommendedName>
        <fullName evidence="1">BPL/LPL catalytic domain-containing protein</fullName>
    </recommendedName>
</protein>
<proteinExistence type="predicted"/>
<dbReference type="PANTHER" id="PTHR43679">
    <property type="entry name" value="OCTANOYLTRANSFERASE LIPM-RELATED"/>
    <property type="match status" value="1"/>
</dbReference>
<evidence type="ECO:0000259" key="1">
    <source>
        <dbReference type="PROSITE" id="PS51733"/>
    </source>
</evidence>